<dbReference type="Proteomes" id="UP000557656">
    <property type="component" value="Unassembled WGS sequence"/>
</dbReference>
<feature type="signal peptide" evidence="1">
    <location>
        <begin position="1"/>
        <end position="23"/>
    </location>
</feature>
<comment type="caution">
    <text evidence="3">The sequence shown here is derived from an EMBL/GenBank/DDBJ whole genome shotgun (WGS) entry which is preliminary data.</text>
</comment>
<protein>
    <submittedName>
        <fullName evidence="3">DUF4198 domain-containing protein</fullName>
    </submittedName>
</protein>
<dbReference type="GeneID" id="78487536"/>
<proteinExistence type="predicted"/>
<dbReference type="Proteomes" id="UP000531581">
    <property type="component" value="Unassembled WGS sequence"/>
</dbReference>
<evidence type="ECO:0000256" key="1">
    <source>
        <dbReference type="SAM" id="SignalP"/>
    </source>
</evidence>
<evidence type="ECO:0000313" key="5">
    <source>
        <dbReference type="Proteomes" id="UP000557656"/>
    </source>
</evidence>
<accession>A0A7Y7QY45</accession>
<keyword evidence="5" id="KW-1185">Reference proteome</keyword>
<evidence type="ECO:0000313" key="4">
    <source>
        <dbReference type="Proteomes" id="UP000531581"/>
    </source>
</evidence>
<sequence>MKNHRLTLFAAAALLAIPGLASAHRMWLLPSGTIFSGTDSWVTVDSAVSNDLFYADHQPGRIEMVKVWQPDGTPGHIQNGSTGRYRSVFDVQLDKPGTWKIGSEMSGIMGSFKVDGVEKRVGGRGGPPGPNGVRQPPLTVADIPGNATDVTLAETSARNEIFVTAGEPTRTVLKPTGKGLELDPITHPDELVAGETAKFRFLVDGKPAPNLKVTIVPGGKRYRDAEGAKEVTTDAQGVLSYAWPAAGMYWLNATLIDDKPTAPRARQRRMSYTTTLEVMTP</sequence>
<dbReference type="Pfam" id="PF10670">
    <property type="entry name" value="DUF4198"/>
    <property type="match status" value="1"/>
</dbReference>
<feature type="chain" id="PRO_5031157630" evidence="1">
    <location>
        <begin position="24"/>
        <end position="281"/>
    </location>
</feature>
<gene>
    <name evidence="2" type="ORF">HKX05_16930</name>
    <name evidence="3" type="ORF">HLV41_17705</name>
</gene>
<evidence type="ECO:0000313" key="2">
    <source>
        <dbReference type="EMBL" id="NNG55033.1"/>
    </source>
</evidence>
<dbReference type="EMBL" id="JABYQV010000020">
    <property type="protein sequence ID" value="NVP32874.1"/>
    <property type="molecule type" value="Genomic_DNA"/>
</dbReference>
<dbReference type="EMBL" id="JABEOV010000026">
    <property type="protein sequence ID" value="NNG55033.1"/>
    <property type="molecule type" value="Genomic_DNA"/>
</dbReference>
<dbReference type="InterPro" id="IPR019613">
    <property type="entry name" value="DUF4198"/>
</dbReference>
<dbReference type="RefSeq" id="WP_061781057.1">
    <property type="nucleotide sequence ID" value="NZ_JABEOV010000026.1"/>
</dbReference>
<evidence type="ECO:0000313" key="3">
    <source>
        <dbReference type="EMBL" id="NVP32874.1"/>
    </source>
</evidence>
<name>A0A7Y7QY45_9SPHN</name>
<dbReference type="AlphaFoldDB" id="A0A7Y7QY45"/>
<keyword evidence="1" id="KW-0732">Signal</keyword>
<organism evidence="3 4">
    <name type="scientific">Sphingomonas sanguinis</name>
    <dbReference type="NCBI Taxonomy" id="33051"/>
    <lineage>
        <taxon>Bacteria</taxon>
        <taxon>Pseudomonadati</taxon>
        <taxon>Pseudomonadota</taxon>
        <taxon>Alphaproteobacteria</taxon>
        <taxon>Sphingomonadales</taxon>
        <taxon>Sphingomonadaceae</taxon>
        <taxon>Sphingomonas</taxon>
    </lineage>
</organism>
<reference evidence="4 5" key="1">
    <citation type="submission" date="2020-05" db="EMBL/GenBank/DDBJ databases">
        <title>Draft Genome Sequences of Sphingomonas sp. Isolated from the International Space Station.</title>
        <authorList>
            <person name="Bijlani S."/>
            <person name="Singh N.K."/>
            <person name="Mason C.E."/>
            <person name="Wang C.C."/>
            <person name="Venkateswaran K."/>
        </authorList>
    </citation>
    <scope>NUCLEOTIDE SEQUENCE [LARGE SCALE GENOMIC DNA]</scope>
    <source>
        <strain evidence="2 5">IIF7SW-B5</strain>
        <strain evidence="3">ISS-IIF7SWP</strain>
    </source>
</reference>